<dbReference type="GO" id="GO:0016746">
    <property type="term" value="F:acyltransferase activity"/>
    <property type="evidence" value="ECO:0007669"/>
    <property type="project" value="UniProtKB-KW"/>
</dbReference>
<dbReference type="PANTHER" id="PTHR43800:SF1">
    <property type="entry name" value="PEPTIDYL-LYSINE N-ACETYLTRANSFERASE YJAB"/>
    <property type="match status" value="1"/>
</dbReference>
<keyword evidence="2 4" id="KW-0012">Acyltransferase</keyword>
<proteinExistence type="predicted"/>
<reference evidence="4 5" key="1">
    <citation type="submission" date="2024-06" db="EMBL/GenBank/DDBJ databases">
        <title>Chitinophaga defluvii sp. nov., isolated from municipal sewage.</title>
        <authorList>
            <person name="Zhang L."/>
        </authorList>
    </citation>
    <scope>NUCLEOTIDE SEQUENCE [LARGE SCALE GENOMIC DNA]</scope>
    <source>
        <strain evidence="4 5">H8</strain>
    </source>
</reference>
<keyword evidence="5" id="KW-1185">Reference proteome</keyword>
<dbReference type="PROSITE" id="PS51186">
    <property type="entry name" value="GNAT"/>
    <property type="match status" value="1"/>
</dbReference>
<dbReference type="InterPro" id="IPR016181">
    <property type="entry name" value="Acyl_CoA_acyltransferase"/>
</dbReference>
<dbReference type="Gene3D" id="3.40.630.30">
    <property type="match status" value="1"/>
</dbReference>
<evidence type="ECO:0000313" key="4">
    <source>
        <dbReference type="EMBL" id="MET7001512.1"/>
    </source>
</evidence>
<dbReference type="EC" id="2.3.1.-" evidence="4"/>
<dbReference type="Proteomes" id="UP001549749">
    <property type="component" value="Unassembled WGS sequence"/>
</dbReference>
<organism evidence="4 5">
    <name type="scientific">Chitinophaga defluvii</name>
    <dbReference type="NCBI Taxonomy" id="3163343"/>
    <lineage>
        <taxon>Bacteria</taxon>
        <taxon>Pseudomonadati</taxon>
        <taxon>Bacteroidota</taxon>
        <taxon>Chitinophagia</taxon>
        <taxon>Chitinophagales</taxon>
        <taxon>Chitinophagaceae</taxon>
        <taxon>Chitinophaga</taxon>
    </lineage>
</organism>
<evidence type="ECO:0000256" key="1">
    <source>
        <dbReference type="ARBA" id="ARBA00022679"/>
    </source>
</evidence>
<dbReference type="Pfam" id="PF13673">
    <property type="entry name" value="Acetyltransf_10"/>
    <property type="match status" value="1"/>
</dbReference>
<dbReference type="EMBL" id="JBEXAC010000004">
    <property type="protein sequence ID" value="MET7001512.1"/>
    <property type="molecule type" value="Genomic_DNA"/>
</dbReference>
<evidence type="ECO:0000256" key="2">
    <source>
        <dbReference type="ARBA" id="ARBA00023315"/>
    </source>
</evidence>
<accession>A0ABV2TFS0</accession>
<dbReference type="CDD" id="cd04301">
    <property type="entry name" value="NAT_SF"/>
    <property type="match status" value="1"/>
</dbReference>
<comment type="caution">
    <text evidence="4">The sequence shown here is derived from an EMBL/GenBank/DDBJ whole genome shotgun (WGS) entry which is preliminary data.</text>
</comment>
<evidence type="ECO:0000313" key="5">
    <source>
        <dbReference type="Proteomes" id="UP001549749"/>
    </source>
</evidence>
<keyword evidence="1 4" id="KW-0808">Transferase</keyword>
<evidence type="ECO:0000259" key="3">
    <source>
        <dbReference type="PROSITE" id="PS51186"/>
    </source>
</evidence>
<name>A0ABV2TFS0_9BACT</name>
<gene>
    <name evidence="4" type="ORF">ABR189_29290</name>
</gene>
<protein>
    <submittedName>
        <fullName evidence="4">GNAT family N-acetyltransferase</fullName>
        <ecNumber evidence="4">2.3.1.-</ecNumber>
    </submittedName>
</protein>
<feature type="domain" description="N-acetyltransferase" evidence="3">
    <location>
        <begin position="12"/>
        <end position="149"/>
    </location>
</feature>
<dbReference type="SUPFAM" id="SSF55729">
    <property type="entry name" value="Acyl-CoA N-acyltransferases (Nat)"/>
    <property type="match status" value="1"/>
</dbReference>
<dbReference type="PANTHER" id="PTHR43800">
    <property type="entry name" value="PEPTIDYL-LYSINE N-ACETYLTRANSFERASE YJAB"/>
    <property type="match status" value="1"/>
</dbReference>
<dbReference type="RefSeq" id="WP_354664084.1">
    <property type="nucleotide sequence ID" value="NZ_JBEXAC010000004.1"/>
</dbReference>
<sequence>MHTSAIHNASSDNYPEITAVWEASVRATHHFLTEADIQFYKPLVLNEYLKSVTLYYIKGANNDIQGFIGIAADKIEMLFIHPDARRKGLGKLLLQYAVKEAAAFKVDVNEENEQAVAFYEHMGFVVVSRSPLDGSGKPHPILSMELNIPQ</sequence>
<dbReference type="InterPro" id="IPR000182">
    <property type="entry name" value="GNAT_dom"/>
</dbReference>